<evidence type="ECO:0000256" key="5">
    <source>
        <dbReference type="ARBA" id="ARBA00022989"/>
    </source>
</evidence>
<protein>
    <submittedName>
        <fullName evidence="9">Sodium-dependent dicarboxylate transporter SdcS</fullName>
    </submittedName>
</protein>
<organism evidence="9 10">
    <name type="scientific">Jeotgalicoccus meleagridis</name>
    <dbReference type="NCBI Taxonomy" id="2759181"/>
    <lineage>
        <taxon>Bacteria</taxon>
        <taxon>Bacillati</taxon>
        <taxon>Bacillota</taxon>
        <taxon>Bacilli</taxon>
        <taxon>Bacillales</taxon>
        <taxon>Staphylococcaceae</taxon>
        <taxon>Jeotgalicoccus</taxon>
    </lineage>
</organism>
<dbReference type="Pfam" id="PF03600">
    <property type="entry name" value="CitMHS"/>
    <property type="match status" value="1"/>
</dbReference>
<feature type="transmembrane region" description="Helical" evidence="7">
    <location>
        <begin position="223"/>
        <end position="256"/>
    </location>
</feature>
<dbReference type="PANTHER" id="PTHR43652">
    <property type="entry name" value="BASIC AMINO ACID ANTIPORTER YFCC-RELATED"/>
    <property type="match status" value="1"/>
</dbReference>
<evidence type="ECO:0000256" key="2">
    <source>
        <dbReference type="ARBA" id="ARBA00022448"/>
    </source>
</evidence>
<reference evidence="9 10" key="1">
    <citation type="submission" date="2020-07" db="EMBL/GenBank/DDBJ databases">
        <authorList>
            <person name="Criscuolo A."/>
        </authorList>
    </citation>
    <scope>NUCLEOTIDE SEQUENCE [LARGE SCALE GENOMIC DNA]</scope>
    <source>
        <strain evidence="9">CIP111649</strain>
    </source>
</reference>
<feature type="transmembrane region" description="Helical" evidence="7">
    <location>
        <begin position="7"/>
        <end position="32"/>
    </location>
</feature>
<gene>
    <name evidence="9" type="primary">sdcS_1</name>
    <name evidence="9" type="ORF">JEODO184_00639</name>
</gene>
<feature type="transmembrane region" description="Helical" evidence="7">
    <location>
        <begin position="354"/>
        <end position="372"/>
    </location>
</feature>
<dbReference type="GO" id="GO:0055085">
    <property type="term" value="P:transmembrane transport"/>
    <property type="evidence" value="ECO:0007669"/>
    <property type="project" value="InterPro"/>
</dbReference>
<feature type="transmembrane region" description="Helical" evidence="7">
    <location>
        <begin position="173"/>
        <end position="194"/>
    </location>
</feature>
<name>A0A6V7RB09_9STAP</name>
<evidence type="ECO:0000256" key="7">
    <source>
        <dbReference type="SAM" id="Phobius"/>
    </source>
</evidence>
<evidence type="ECO:0000313" key="9">
    <source>
        <dbReference type="EMBL" id="CAD2074158.1"/>
    </source>
</evidence>
<dbReference type="EMBL" id="CAJEWD010000004">
    <property type="protein sequence ID" value="CAD2074158.1"/>
    <property type="molecule type" value="Genomic_DNA"/>
</dbReference>
<evidence type="ECO:0000313" key="10">
    <source>
        <dbReference type="Proteomes" id="UP000589351"/>
    </source>
</evidence>
<evidence type="ECO:0000256" key="4">
    <source>
        <dbReference type="ARBA" id="ARBA00022737"/>
    </source>
</evidence>
<keyword evidence="5 7" id="KW-1133">Transmembrane helix</keyword>
<dbReference type="PANTHER" id="PTHR43652:SF1">
    <property type="entry name" value="RESPONSE REGULATOR"/>
    <property type="match status" value="1"/>
</dbReference>
<dbReference type="RefSeq" id="WP_185125176.1">
    <property type="nucleotide sequence ID" value="NZ_CAJEWD010000004.1"/>
</dbReference>
<feature type="transmembrane region" description="Helical" evidence="7">
    <location>
        <begin position="300"/>
        <end position="321"/>
    </location>
</feature>
<evidence type="ECO:0000256" key="3">
    <source>
        <dbReference type="ARBA" id="ARBA00022692"/>
    </source>
</evidence>
<feature type="transmembrane region" description="Helical" evidence="7">
    <location>
        <begin position="136"/>
        <end position="161"/>
    </location>
</feature>
<keyword evidence="6 7" id="KW-0472">Membrane</keyword>
<keyword evidence="3 7" id="KW-0812">Transmembrane</keyword>
<keyword evidence="4" id="KW-0677">Repeat</keyword>
<dbReference type="CDD" id="cd01115">
    <property type="entry name" value="SLC13_permease"/>
    <property type="match status" value="1"/>
</dbReference>
<dbReference type="GO" id="GO:0005886">
    <property type="term" value="C:plasma membrane"/>
    <property type="evidence" value="ECO:0007669"/>
    <property type="project" value="TreeGrafter"/>
</dbReference>
<feature type="domain" description="Citrate transporter-like" evidence="8">
    <location>
        <begin position="16"/>
        <end position="339"/>
    </location>
</feature>
<dbReference type="InterPro" id="IPR051679">
    <property type="entry name" value="DASS-Related_Transporters"/>
</dbReference>
<keyword evidence="10" id="KW-1185">Reference proteome</keyword>
<sequence>MSTEAIIAVTIFVVAIVLLIWRPISPILIGAMIPTSLALFGVLDADVAFADFANSVVIFFMSLLVVGRAIFKTGLADYIGGKIIGLTGKSETGTLFGTNIVASGLSAFLNDTGTTASLMPIVSTVAEKANVSKSKLLMSLAFFSSIGGTITLIGTTPHIVASGLLSDFGYREFGFFEFAWIGIPVLIVGMIYILTLGKKLLPDIELEDEYVGEETSKQPAKMLLVAIIFIGIIISMASGVIPMHVAAAAGAILVVLTKCITIEEAVSSFSVPTLFLVAGIFPLSTALVETGATEYLVNWISPYFINLSPVFIIMAVTFFVILITQFLMNTSLTAIMVPVGILVAEAANIDPAGVVMAIAIAASIALATPFGTGPNLLVWEVGGYQVKDYFKVGFPLTLILGIVITIACSIIYL</sequence>
<accession>A0A6V7RB09</accession>
<dbReference type="InterPro" id="IPR004680">
    <property type="entry name" value="Cit_transptr-like_dom"/>
</dbReference>
<keyword evidence="2" id="KW-0813">Transport</keyword>
<comment type="subcellular location">
    <subcellularLocation>
        <location evidence="1">Membrane</location>
        <topology evidence="1">Multi-pass membrane protein</topology>
    </subcellularLocation>
</comment>
<dbReference type="Proteomes" id="UP000589351">
    <property type="component" value="Unassembled WGS sequence"/>
</dbReference>
<comment type="caution">
    <text evidence="9">The sequence shown here is derived from an EMBL/GenBank/DDBJ whole genome shotgun (WGS) entry which is preliminary data.</text>
</comment>
<evidence type="ECO:0000256" key="1">
    <source>
        <dbReference type="ARBA" id="ARBA00004141"/>
    </source>
</evidence>
<feature type="transmembrane region" description="Helical" evidence="7">
    <location>
        <begin position="268"/>
        <end position="288"/>
    </location>
</feature>
<feature type="transmembrane region" description="Helical" evidence="7">
    <location>
        <begin position="52"/>
        <end position="71"/>
    </location>
</feature>
<feature type="transmembrane region" description="Helical" evidence="7">
    <location>
        <begin position="327"/>
        <end position="347"/>
    </location>
</feature>
<proteinExistence type="predicted"/>
<evidence type="ECO:0000256" key="6">
    <source>
        <dbReference type="ARBA" id="ARBA00023136"/>
    </source>
</evidence>
<evidence type="ECO:0000259" key="8">
    <source>
        <dbReference type="Pfam" id="PF03600"/>
    </source>
</evidence>
<feature type="transmembrane region" description="Helical" evidence="7">
    <location>
        <begin position="392"/>
        <end position="412"/>
    </location>
</feature>
<dbReference type="AlphaFoldDB" id="A0A6V7RB09"/>